<feature type="compositionally biased region" description="Basic residues" evidence="2">
    <location>
        <begin position="245"/>
        <end position="256"/>
    </location>
</feature>
<feature type="region of interest" description="Disordered" evidence="2">
    <location>
        <begin position="187"/>
        <end position="256"/>
    </location>
</feature>
<organism evidence="3 4">
    <name type="scientific">Xenopus laevis</name>
    <name type="common">African clawed frog</name>
    <dbReference type="NCBI Taxonomy" id="8355"/>
    <lineage>
        <taxon>Eukaryota</taxon>
        <taxon>Metazoa</taxon>
        <taxon>Chordata</taxon>
        <taxon>Craniata</taxon>
        <taxon>Vertebrata</taxon>
        <taxon>Euteleostomi</taxon>
        <taxon>Amphibia</taxon>
        <taxon>Batrachia</taxon>
        <taxon>Anura</taxon>
        <taxon>Pipoidea</taxon>
        <taxon>Pipidae</taxon>
        <taxon>Xenopodinae</taxon>
        <taxon>Xenopus</taxon>
        <taxon>Xenopus</taxon>
    </lineage>
</organism>
<feature type="coiled-coil region" evidence="1">
    <location>
        <begin position="98"/>
        <end position="125"/>
    </location>
</feature>
<accession>A0A974HHB9</accession>
<reference evidence="4" key="1">
    <citation type="journal article" date="2016" name="Nature">
        <title>Genome evolution in the allotetraploid frog Xenopus laevis.</title>
        <authorList>
            <person name="Session A.M."/>
            <person name="Uno Y."/>
            <person name="Kwon T."/>
            <person name="Chapman J.A."/>
            <person name="Toyoda A."/>
            <person name="Takahashi S."/>
            <person name="Fukui A."/>
            <person name="Hikosaka A."/>
            <person name="Suzuki A."/>
            <person name="Kondo M."/>
            <person name="van Heeringen S.J."/>
            <person name="Quigley I."/>
            <person name="Heinz S."/>
            <person name="Ogino H."/>
            <person name="Ochi H."/>
            <person name="Hellsten U."/>
            <person name="Lyons J.B."/>
            <person name="Simakov O."/>
            <person name="Putnam N."/>
            <person name="Stites J."/>
            <person name="Kuroki Y."/>
            <person name="Tanaka T."/>
            <person name="Michiue T."/>
            <person name="Watanabe M."/>
            <person name="Bogdanovic O."/>
            <person name="Lister R."/>
            <person name="Georgiou G."/>
            <person name="Paranjpe S.S."/>
            <person name="van Kruijsbergen I."/>
            <person name="Shu S."/>
            <person name="Carlson J."/>
            <person name="Kinoshita T."/>
            <person name="Ohta Y."/>
            <person name="Mawaribuchi S."/>
            <person name="Jenkins J."/>
            <person name="Grimwood J."/>
            <person name="Schmutz J."/>
            <person name="Mitros T."/>
            <person name="Mozaffari S.V."/>
            <person name="Suzuki Y."/>
            <person name="Haramoto Y."/>
            <person name="Yamamoto T.S."/>
            <person name="Takagi C."/>
            <person name="Heald R."/>
            <person name="Miller K."/>
            <person name="Haudenschild C."/>
            <person name="Kitzman J."/>
            <person name="Nakayama T."/>
            <person name="Izutsu Y."/>
            <person name="Robert J."/>
            <person name="Fortriede J."/>
            <person name="Burns K."/>
            <person name="Lotay V."/>
            <person name="Karimi K."/>
            <person name="Yasuoka Y."/>
            <person name="Dichmann D.S."/>
            <person name="Flajnik M.F."/>
            <person name="Houston D.W."/>
            <person name="Shendure J."/>
            <person name="DuPasquier L."/>
            <person name="Vize P.D."/>
            <person name="Zorn A.M."/>
            <person name="Ito M."/>
            <person name="Marcotte E.M."/>
            <person name="Wallingford J.B."/>
            <person name="Ito Y."/>
            <person name="Asashima M."/>
            <person name="Ueno N."/>
            <person name="Matsuda Y."/>
            <person name="Veenstra G.J."/>
            <person name="Fujiyama A."/>
            <person name="Harland R.M."/>
            <person name="Taira M."/>
            <person name="Rokhsar D.S."/>
        </authorList>
    </citation>
    <scope>NUCLEOTIDE SEQUENCE [LARGE SCALE GENOMIC DNA]</scope>
    <source>
        <strain evidence="4">J</strain>
    </source>
</reference>
<proteinExistence type="predicted"/>
<feature type="compositionally biased region" description="Low complexity" evidence="2">
    <location>
        <begin position="213"/>
        <end position="225"/>
    </location>
</feature>
<dbReference type="Proteomes" id="UP000694892">
    <property type="component" value="Chromosome 5S"/>
</dbReference>
<keyword evidence="1" id="KW-0175">Coiled coil</keyword>
<feature type="non-terminal residue" evidence="3">
    <location>
        <position position="1"/>
    </location>
</feature>
<evidence type="ECO:0000256" key="1">
    <source>
        <dbReference type="SAM" id="Coils"/>
    </source>
</evidence>
<sequence length="256" mass="29141">GKGFIHPHTSDLDKSRITEAVGGSTDFLNTKDCKQNFRELENSQRKSVAYDLHLRTLSEYVKINRIPRGLRVHLRPTLFAEDKDFCQRWEAIINKCSLDLMLATMERLQKELPAIKQQIATQELEIRNSFPPDIVSEGTDKLADHARKFWSEVEARKRSKFQRDASDYSTGNVYRWNRSVYEGMGGKMRSLGTRGGHRAHPPRGNSPVRPRSDSNSTTSSFLSGSQATDPASKGEGAQGENTEKKRGRQGAYRRWR</sequence>
<dbReference type="AlphaFoldDB" id="A0A974HHB9"/>
<evidence type="ECO:0000313" key="4">
    <source>
        <dbReference type="Proteomes" id="UP000694892"/>
    </source>
</evidence>
<protein>
    <submittedName>
        <fullName evidence="3">Uncharacterized protein</fullName>
    </submittedName>
</protein>
<dbReference type="EMBL" id="CM004475">
    <property type="protein sequence ID" value="OCT78092.1"/>
    <property type="molecule type" value="Genomic_DNA"/>
</dbReference>
<evidence type="ECO:0000313" key="3">
    <source>
        <dbReference type="EMBL" id="OCT78092.1"/>
    </source>
</evidence>
<evidence type="ECO:0000256" key="2">
    <source>
        <dbReference type="SAM" id="MobiDB-lite"/>
    </source>
</evidence>
<name>A0A974HHB9_XENLA</name>
<gene>
    <name evidence="3" type="ORF">XELAEV_18029195mg</name>
</gene>